<protein>
    <submittedName>
        <fullName evidence="2">Uncharacterized protein</fullName>
    </submittedName>
</protein>
<dbReference type="Proteomes" id="UP001066276">
    <property type="component" value="Chromosome 10"/>
</dbReference>
<feature type="compositionally biased region" description="Polar residues" evidence="1">
    <location>
        <begin position="63"/>
        <end position="72"/>
    </location>
</feature>
<feature type="compositionally biased region" description="Polar residues" evidence="1">
    <location>
        <begin position="38"/>
        <end position="53"/>
    </location>
</feature>
<accession>A0AAV7MGB0</accession>
<feature type="region of interest" description="Disordered" evidence="1">
    <location>
        <begin position="35"/>
        <end position="137"/>
    </location>
</feature>
<dbReference type="EMBL" id="JANPWB010000014">
    <property type="protein sequence ID" value="KAJ1099215.1"/>
    <property type="molecule type" value="Genomic_DNA"/>
</dbReference>
<name>A0AAV7MGB0_PLEWA</name>
<comment type="caution">
    <text evidence="2">The sequence shown here is derived from an EMBL/GenBank/DDBJ whole genome shotgun (WGS) entry which is preliminary data.</text>
</comment>
<feature type="compositionally biased region" description="Basic residues" evidence="1">
    <location>
        <begin position="125"/>
        <end position="137"/>
    </location>
</feature>
<gene>
    <name evidence="2" type="ORF">NDU88_004319</name>
</gene>
<keyword evidence="3" id="KW-1185">Reference proteome</keyword>
<evidence type="ECO:0000256" key="1">
    <source>
        <dbReference type="SAM" id="MobiDB-lite"/>
    </source>
</evidence>
<evidence type="ECO:0000313" key="3">
    <source>
        <dbReference type="Proteomes" id="UP001066276"/>
    </source>
</evidence>
<proteinExistence type="predicted"/>
<dbReference type="AlphaFoldDB" id="A0AAV7MGB0"/>
<reference evidence="2" key="1">
    <citation type="journal article" date="2022" name="bioRxiv">
        <title>Sequencing and chromosome-scale assembly of the giantPleurodeles waltlgenome.</title>
        <authorList>
            <person name="Brown T."/>
            <person name="Elewa A."/>
            <person name="Iarovenko S."/>
            <person name="Subramanian E."/>
            <person name="Araus A.J."/>
            <person name="Petzold A."/>
            <person name="Susuki M."/>
            <person name="Suzuki K.-i.T."/>
            <person name="Hayashi T."/>
            <person name="Toyoda A."/>
            <person name="Oliveira C."/>
            <person name="Osipova E."/>
            <person name="Leigh N.D."/>
            <person name="Simon A."/>
            <person name="Yun M.H."/>
        </authorList>
    </citation>
    <scope>NUCLEOTIDE SEQUENCE</scope>
    <source>
        <strain evidence="2">20211129_DDA</strain>
        <tissue evidence="2">Liver</tissue>
    </source>
</reference>
<evidence type="ECO:0000313" key="2">
    <source>
        <dbReference type="EMBL" id="KAJ1099215.1"/>
    </source>
</evidence>
<organism evidence="2 3">
    <name type="scientific">Pleurodeles waltl</name>
    <name type="common">Iberian ribbed newt</name>
    <dbReference type="NCBI Taxonomy" id="8319"/>
    <lineage>
        <taxon>Eukaryota</taxon>
        <taxon>Metazoa</taxon>
        <taxon>Chordata</taxon>
        <taxon>Craniata</taxon>
        <taxon>Vertebrata</taxon>
        <taxon>Euteleostomi</taxon>
        <taxon>Amphibia</taxon>
        <taxon>Batrachia</taxon>
        <taxon>Caudata</taxon>
        <taxon>Salamandroidea</taxon>
        <taxon>Salamandridae</taxon>
        <taxon>Pleurodelinae</taxon>
        <taxon>Pleurodeles</taxon>
    </lineage>
</organism>
<sequence>MWPIRDNFRSTLGSIVQAGTLSGIRARRKRRTALMQRRMTTTGGIPFGQQTTPADAATRSGPRETTQAGSSRPQDRRARKAEKSTLLPRSGERVAFAEKNPQVFKGKKNSNQGRDRDREKGQTQQKRKERQNHNKRQ</sequence>